<dbReference type="EMBL" id="CM009751">
    <property type="protein sequence ID" value="PUZ65087.1"/>
    <property type="molecule type" value="Genomic_DNA"/>
</dbReference>
<sequence>MHINRAKLKEINELRQEIDENEKGFIGHKVAVKSEESEALKNKHIDILLLQTITLHHPRFRSCERSGGRRTRGANHGRHAQPVCEHKRAARAREPTASGSCGEQKSGKP</sequence>
<organism evidence="2 3">
    <name type="scientific">Panicum hallii var. hallii</name>
    <dbReference type="NCBI Taxonomy" id="1504633"/>
    <lineage>
        <taxon>Eukaryota</taxon>
        <taxon>Viridiplantae</taxon>
        <taxon>Streptophyta</taxon>
        <taxon>Embryophyta</taxon>
        <taxon>Tracheophyta</taxon>
        <taxon>Spermatophyta</taxon>
        <taxon>Magnoliopsida</taxon>
        <taxon>Liliopsida</taxon>
        <taxon>Poales</taxon>
        <taxon>Poaceae</taxon>
        <taxon>PACMAD clade</taxon>
        <taxon>Panicoideae</taxon>
        <taxon>Panicodae</taxon>
        <taxon>Paniceae</taxon>
        <taxon>Panicinae</taxon>
        <taxon>Panicum</taxon>
        <taxon>Panicum sect. Panicum</taxon>
    </lineage>
</organism>
<name>A0A2T7EB84_9POAL</name>
<feature type="compositionally biased region" description="Basic and acidic residues" evidence="1">
    <location>
        <begin position="84"/>
        <end position="94"/>
    </location>
</feature>
<feature type="region of interest" description="Disordered" evidence="1">
    <location>
        <begin position="63"/>
        <end position="109"/>
    </location>
</feature>
<gene>
    <name evidence="2" type="ORF">GQ55_3G195000</name>
</gene>
<dbReference type="Gramene" id="PUZ65087">
    <property type="protein sequence ID" value="PUZ65087"/>
    <property type="gene ID" value="GQ55_3G195000"/>
</dbReference>
<evidence type="ECO:0000313" key="2">
    <source>
        <dbReference type="EMBL" id="PUZ65087.1"/>
    </source>
</evidence>
<keyword evidence="3" id="KW-1185">Reference proteome</keyword>
<accession>A0A2T7EB84</accession>
<dbReference type="AlphaFoldDB" id="A0A2T7EB84"/>
<reference evidence="2 3" key="1">
    <citation type="submission" date="2018-04" db="EMBL/GenBank/DDBJ databases">
        <title>WGS assembly of Panicum hallii var. hallii HAL2.</title>
        <authorList>
            <person name="Lovell J."/>
            <person name="Jenkins J."/>
            <person name="Lowry D."/>
            <person name="Mamidi S."/>
            <person name="Sreedasyam A."/>
            <person name="Weng X."/>
            <person name="Barry K."/>
            <person name="Bonette J."/>
            <person name="Campitelli B."/>
            <person name="Daum C."/>
            <person name="Gordon S."/>
            <person name="Gould B."/>
            <person name="Lipzen A."/>
            <person name="MacQueen A."/>
            <person name="Palacio-Mejia J."/>
            <person name="Plott C."/>
            <person name="Shakirov E."/>
            <person name="Shu S."/>
            <person name="Yoshinaga Y."/>
            <person name="Zane M."/>
            <person name="Rokhsar D."/>
            <person name="Grimwood J."/>
            <person name="Schmutz J."/>
            <person name="Juenger T."/>
        </authorList>
    </citation>
    <scope>NUCLEOTIDE SEQUENCE [LARGE SCALE GENOMIC DNA]</scope>
    <source>
        <strain evidence="3">cv. HAL2</strain>
    </source>
</reference>
<evidence type="ECO:0000313" key="3">
    <source>
        <dbReference type="Proteomes" id="UP000244336"/>
    </source>
</evidence>
<protein>
    <submittedName>
        <fullName evidence="2">Uncharacterized protein</fullName>
    </submittedName>
</protein>
<evidence type="ECO:0000256" key="1">
    <source>
        <dbReference type="SAM" id="MobiDB-lite"/>
    </source>
</evidence>
<feature type="compositionally biased region" description="Basic residues" evidence="1">
    <location>
        <begin position="68"/>
        <end position="79"/>
    </location>
</feature>
<proteinExistence type="predicted"/>
<dbReference type="Proteomes" id="UP000244336">
    <property type="component" value="Chromosome 3"/>
</dbReference>